<comment type="caution">
    <text evidence="2">The sequence shown here is derived from an EMBL/GenBank/DDBJ whole genome shotgun (WGS) entry which is preliminary data.</text>
</comment>
<organism evidence="2 3">
    <name type="scientific">Mycolicibacterium wolinskyi</name>
    <dbReference type="NCBI Taxonomy" id="59750"/>
    <lineage>
        <taxon>Bacteria</taxon>
        <taxon>Bacillati</taxon>
        <taxon>Actinomycetota</taxon>
        <taxon>Actinomycetes</taxon>
        <taxon>Mycobacteriales</taxon>
        <taxon>Mycobacteriaceae</taxon>
        <taxon>Mycolicibacterium</taxon>
    </lineage>
</organism>
<feature type="transmembrane region" description="Helical" evidence="1">
    <location>
        <begin position="310"/>
        <end position="327"/>
    </location>
</feature>
<keyword evidence="1" id="KW-1133">Transmembrane helix</keyword>
<feature type="transmembrane region" description="Helical" evidence="1">
    <location>
        <begin position="25"/>
        <end position="45"/>
    </location>
</feature>
<dbReference type="Proteomes" id="UP000070612">
    <property type="component" value="Unassembled WGS sequence"/>
</dbReference>
<accession>A0A132PFY1</accession>
<feature type="transmembrane region" description="Helical" evidence="1">
    <location>
        <begin position="283"/>
        <end position="304"/>
    </location>
</feature>
<feature type="transmembrane region" description="Helical" evidence="1">
    <location>
        <begin position="70"/>
        <end position="91"/>
    </location>
</feature>
<keyword evidence="3" id="KW-1185">Reference proteome</keyword>
<feature type="transmembrane region" description="Helical" evidence="1">
    <location>
        <begin position="111"/>
        <end position="133"/>
    </location>
</feature>
<dbReference type="RefSeq" id="WP_067855134.1">
    <property type="nucleotide sequence ID" value="NZ_LGTW01000021.1"/>
</dbReference>
<feature type="transmembrane region" description="Helical" evidence="1">
    <location>
        <begin position="145"/>
        <end position="167"/>
    </location>
</feature>
<reference evidence="2 3" key="1">
    <citation type="submission" date="2015-07" db="EMBL/GenBank/DDBJ databases">
        <title>A draft genome sequence of Mycobacterium wolinskyi.</title>
        <authorList>
            <person name="de Man T.J."/>
            <person name="Perry K.A."/>
            <person name="Coulliette A.D."/>
            <person name="Jensen B."/>
            <person name="Toney N.C."/>
            <person name="Limbago B.M."/>
            <person name="Noble-Wang J."/>
        </authorList>
    </citation>
    <scope>NUCLEOTIDE SEQUENCE [LARGE SCALE GENOMIC DNA]</scope>
    <source>
        <strain evidence="2 3">CDC_01</strain>
    </source>
</reference>
<name>A0A132PFY1_9MYCO</name>
<feature type="transmembrane region" description="Helical" evidence="1">
    <location>
        <begin position="334"/>
        <end position="360"/>
    </location>
</feature>
<proteinExistence type="predicted"/>
<evidence type="ECO:0000313" key="2">
    <source>
        <dbReference type="EMBL" id="KWX21269.1"/>
    </source>
</evidence>
<keyword evidence="1" id="KW-0812">Transmembrane</keyword>
<gene>
    <name evidence="2" type="ORF">AFM11_26315</name>
</gene>
<feature type="transmembrane region" description="Helical" evidence="1">
    <location>
        <begin position="187"/>
        <end position="205"/>
    </location>
</feature>
<dbReference type="AlphaFoldDB" id="A0A132PFY1"/>
<evidence type="ECO:0000256" key="1">
    <source>
        <dbReference type="SAM" id="Phobius"/>
    </source>
</evidence>
<feature type="transmembrane region" description="Helical" evidence="1">
    <location>
        <begin position="256"/>
        <end position="276"/>
    </location>
</feature>
<feature type="transmembrane region" description="Helical" evidence="1">
    <location>
        <begin position="226"/>
        <end position="244"/>
    </location>
</feature>
<dbReference type="PATRIC" id="fig|59750.3.peg.3130"/>
<dbReference type="EMBL" id="LGTW01000021">
    <property type="protein sequence ID" value="KWX21269.1"/>
    <property type="molecule type" value="Genomic_DNA"/>
</dbReference>
<dbReference type="STRING" id="59750.AWC31_23275"/>
<keyword evidence="1" id="KW-0472">Membrane</keyword>
<sequence length="615" mass="65329">MIGSSNVSVSAAAGTEGGGAALDQVVGMSVVAMVVTVALLWIGYLHRQRRITWLNNFAERLGRKFHRPPWVALQVFLFTATIICALFGFIWDVSLHIGKGRDAGPLANPAHYFILIGLFLLFIAGSMAIVLPYEKPGPAAIRITRSWYAPVGGVLMALCGLYALIGFPLDDVWHRSFGQDVTLWGPTHLMLIGGAGLSLIAVLLLEHEGRVSMGSEIADDTKFNKFLYYLSFGGLFIGLSVFQIEYDFGVEQFRLVLQPMMIAGAAAMAAVAARLVLGPGGALIAAGLAVLLRGAVALIVGPVLGAPTSWFALYLGPALVVELLALTPLVKRPILFGAIGGLGVATVGLWLESLWIGAVYRYPWPTSMWGEALAMAVPVAIGMGLCGALLALVLTGQRLPRPAAGISIVVATVLVIGGAVANGLRTEVPESANATVTLTDLPSDTDQRMVSADVQITPANLISDNPEWVSILAWQGGLANERGLVVDRLEKVGPGHYRSTQPIPVSGSWKTILRIQDGLTMAGVPVFLPADPGIGAEETPAQASATRDFVQEITLLQRERNLDHPSWLFNVASLVVLVCTLILITALTWGAGRINARELAAGSKIDEPRPVQPQT</sequence>
<feature type="transmembrane region" description="Helical" evidence="1">
    <location>
        <begin position="567"/>
        <end position="589"/>
    </location>
</feature>
<protein>
    <submittedName>
        <fullName evidence="2">Uncharacterized protein</fullName>
    </submittedName>
</protein>
<feature type="transmembrane region" description="Helical" evidence="1">
    <location>
        <begin position="372"/>
        <end position="394"/>
    </location>
</feature>
<evidence type="ECO:0000313" key="3">
    <source>
        <dbReference type="Proteomes" id="UP000070612"/>
    </source>
</evidence>